<evidence type="ECO:0000313" key="3">
    <source>
        <dbReference type="Proteomes" id="UP001194746"/>
    </source>
</evidence>
<dbReference type="PANTHER" id="PTHR28020">
    <property type="entry name" value="YAP1-BINDING PROTEIN 1-RELATED"/>
    <property type="match status" value="1"/>
</dbReference>
<comment type="caution">
    <text evidence="2">The sequence shown here is derived from an EMBL/GenBank/DDBJ whole genome shotgun (WGS) entry which is preliminary data.</text>
</comment>
<dbReference type="InterPro" id="IPR013877">
    <property type="entry name" value="YAP-bd/ALF4/Glomulin"/>
</dbReference>
<feature type="region of interest" description="Disordered" evidence="1">
    <location>
        <begin position="94"/>
        <end position="134"/>
    </location>
</feature>
<dbReference type="AlphaFoldDB" id="A0AAD4CTY0"/>
<dbReference type="Proteomes" id="UP001194746">
    <property type="component" value="Unassembled WGS sequence"/>
</dbReference>
<accession>A0AAD4CTY0</accession>
<evidence type="ECO:0000313" key="2">
    <source>
        <dbReference type="EMBL" id="KAF9892491.1"/>
    </source>
</evidence>
<organism evidence="2 3">
    <name type="scientific">Aspergillus nanangensis</name>
    <dbReference type="NCBI Taxonomy" id="2582783"/>
    <lineage>
        <taxon>Eukaryota</taxon>
        <taxon>Fungi</taxon>
        <taxon>Dikarya</taxon>
        <taxon>Ascomycota</taxon>
        <taxon>Pezizomycotina</taxon>
        <taxon>Eurotiomycetes</taxon>
        <taxon>Eurotiomycetidae</taxon>
        <taxon>Eurotiales</taxon>
        <taxon>Aspergillaceae</taxon>
        <taxon>Aspergillus</taxon>
        <taxon>Aspergillus subgen. Circumdati</taxon>
    </lineage>
</organism>
<dbReference type="Pfam" id="PF08568">
    <property type="entry name" value="Kinetochor_Ybp2"/>
    <property type="match status" value="1"/>
</dbReference>
<sequence length="678" mass="75280">MTDEDPLIAALPPNTDYLTYLTLLEYQLTPARLPLLHTLLQDEKLTTNIGWDLVQLLLPMLPQSQDCLKDIARLGNPREVILRVSEALMQLQPEDDDDDDAENDSHGEGDPGVVLDGEIEEKGDGGVVDSSTNQAPLPRHIVKFNSLLAMLAVLHSRIETKSPSRFLATSLQAVLEAYTAMPTNETTIALLEFFRDVSPSKRPAPPPRAASESSVLRVAEASAPDPESESRSATPVSNEEPALVKKFLQFGLVELIKSYLLSFSGPMDPGMSWAIRLQEKLRPAIRLPGKESQTEIYTEDKDLCERDMIMAKITALSRDFGLDDKLLLDIVSQPPADLPLPLDFDEPPKNEDEIPLERHGCLLLLAARAAMAELFSSGQVIPIAVFPDLAQIFSNFVGGYSTPDEVAFEQPQVLLDSLLTLTVFSMQRTIGEPSTEPEFRKFILALTACTARQSYSTVRQIPGKIVHAHPSQIVRFKTIRKVLEEDGFLSVKESAIGWLKYEILDAAKQSSNESIFLNPYYFSVVFPSMFNPSHLLLNVSSDIVASWIKFSQTITPSIHAALNLYYVLVFTTDLRDRLQLSKMYPFFRNRFLEPLKTLLHAFQADLTRNGGAGKIEAAVGETMCHMGMARSVELIAHTLEQVEDIVSDAFDASSDAELQEPSMDDIARVDLIRKETAP</sequence>
<protein>
    <recommendedName>
        <fullName evidence="4">DUF1760-domain-containing protein</fullName>
    </recommendedName>
</protein>
<name>A0AAD4CTY0_ASPNN</name>
<feature type="region of interest" description="Disordered" evidence="1">
    <location>
        <begin position="200"/>
        <end position="237"/>
    </location>
</feature>
<evidence type="ECO:0008006" key="4">
    <source>
        <dbReference type="Google" id="ProtNLM"/>
    </source>
</evidence>
<reference evidence="2" key="1">
    <citation type="journal article" date="2019" name="Beilstein J. Org. Chem.">
        <title>Nanangenines: drimane sesquiterpenoids as the dominant metabolite cohort of a novel Australian fungus, Aspergillus nanangensis.</title>
        <authorList>
            <person name="Lacey H.J."/>
            <person name="Gilchrist C.L.M."/>
            <person name="Crombie A."/>
            <person name="Kalaitzis J.A."/>
            <person name="Vuong D."/>
            <person name="Rutledge P.J."/>
            <person name="Turner P."/>
            <person name="Pitt J.I."/>
            <person name="Lacey E."/>
            <person name="Chooi Y.H."/>
            <person name="Piggott A.M."/>
        </authorList>
    </citation>
    <scope>NUCLEOTIDE SEQUENCE</scope>
    <source>
        <strain evidence="2">MST-FP2251</strain>
    </source>
</reference>
<dbReference type="GO" id="GO:0005737">
    <property type="term" value="C:cytoplasm"/>
    <property type="evidence" value="ECO:0007669"/>
    <property type="project" value="TreeGrafter"/>
</dbReference>
<dbReference type="GO" id="GO:0034599">
    <property type="term" value="P:cellular response to oxidative stress"/>
    <property type="evidence" value="ECO:0007669"/>
    <property type="project" value="InterPro"/>
</dbReference>
<dbReference type="EMBL" id="VCAU01000012">
    <property type="protein sequence ID" value="KAF9892491.1"/>
    <property type="molecule type" value="Genomic_DNA"/>
</dbReference>
<dbReference type="InterPro" id="IPR040347">
    <property type="entry name" value="YBP1/2"/>
</dbReference>
<proteinExistence type="predicted"/>
<dbReference type="PANTHER" id="PTHR28020:SF1">
    <property type="entry name" value="YAP1-BINDING PROTEIN 1-RELATED"/>
    <property type="match status" value="1"/>
</dbReference>
<keyword evidence="3" id="KW-1185">Reference proteome</keyword>
<evidence type="ECO:0000256" key="1">
    <source>
        <dbReference type="SAM" id="MobiDB-lite"/>
    </source>
</evidence>
<gene>
    <name evidence="2" type="ORF">FE257_001600</name>
</gene>
<reference evidence="2" key="2">
    <citation type="submission" date="2020-02" db="EMBL/GenBank/DDBJ databases">
        <authorList>
            <person name="Gilchrist C.L.M."/>
            <person name="Chooi Y.-H."/>
        </authorList>
    </citation>
    <scope>NUCLEOTIDE SEQUENCE</scope>
    <source>
        <strain evidence="2">MST-FP2251</strain>
    </source>
</reference>